<dbReference type="AlphaFoldDB" id="A0A6I6N1K6"/>
<evidence type="ECO:0000256" key="3">
    <source>
        <dbReference type="RuleBase" id="RU003694"/>
    </source>
</evidence>
<dbReference type="PANTHER" id="PTHR11712">
    <property type="entry name" value="POLYKETIDE SYNTHASE-RELATED"/>
    <property type="match status" value="1"/>
</dbReference>
<dbReference type="InterPro" id="IPR016039">
    <property type="entry name" value="Thiolase-like"/>
</dbReference>
<protein>
    <submittedName>
        <fullName evidence="6">Beta-ketoacyl synthase</fullName>
    </submittedName>
</protein>
<proteinExistence type="inferred from homology"/>
<dbReference type="SUPFAM" id="SSF53901">
    <property type="entry name" value="Thiolase-like"/>
    <property type="match status" value="2"/>
</dbReference>
<sequence>MTTATGTAAAATTPGTAATGTLAITGFGVLSGAGLGAEALAAALADPKPSDASEMYEEPLPRPEAHALVDFKVRDHLGRKGTSFFDRATALGLVTCKAALADSDLEVDDGNRDRIGITLGTTTGSAKSTSDYSRDTFTQDRPYLVNPLLFPNAVMNCTAGQAGIWFGLKGPNATVAGGHMAMHNALRYGRNLINCHYADALLVGSVEEFSPHTAWAAHFTQSVEGGDLPAGEGAAVFVVERAEEVRAAGRAMDAEVLAVEAGVFDPPGPDGAFAAGLETCLRRALDRAGVAPGEVATVATAWSGMPRLDDAEEDAVTAVLGADVPRLRVTQATGEAFSATGAFQIAALLARHRAEPGRDGEISVITTRSAEGAAGVAVIRGWSRAGGHHG</sequence>
<dbReference type="KEGG" id="sbro:GQF42_27885"/>
<evidence type="ECO:0000313" key="7">
    <source>
        <dbReference type="Proteomes" id="UP000436138"/>
    </source>
</evidence>
<keyword evidence="7" id="KW-1185">Reference proteome</keyword>
<dbReference type="InterPro" id="IPR014031">
    <property type="entry name" value="Ketoacyl_synth_C"/>
</dbReference>
<gene>
    <name evidence="6" type="ORF">GQF42_27885</name>
</gene>
<name>A0A6I6N1K6_9ACTN</name>
<dbReference type="GO" id="GO:0006633">
    <property type="term" value="P:fatty acid biosynthetic process"/>
    <property type="evidence" value="ECO:0007669"/>
    <property type="project" value="TreeGrafter"/>
</dbReference>
<feature type="domain" description="Beta-ketoacyl synthase C-terminal" evidence="5">
    <location>
        <begin position="275"/>
        <end position="348"/>
    </location>
</feature>
<evidence type="ECO:0000313" key="6">
    <source>
        <dbReference type="EMBL" id="QHA06593.1"/>
    </source>
</evidence>
<dbReference type="Gene3D" id="3.40.47.10">
    <property type="match status" value="2"/>
</dbReference>
<dbReference type="RefSeq" id="WP_158924312.1">
    <property type="nucleotide sequence ID" value="NZ_CP047020.1"/>
</dbReference>
<reference evidence="6 7" key="1">
    <citation type="submission" date="2019-12" db="EMBL/GenBank/DDBJ databases">
        <title>Streptomyces sp. strain T44 isolated from rhizosphere soil of Broussonetia papyrifera.</title>
        <authorList>
            <person name="Mo P."/>
        </authorList>
    </citation>
    <scope>NUCLEOTIDE SEQUENCE [LARGE SCALE GENOMIC DNA]</scope>
    <source>
        <strain evidence="6 7">T44</strain>
    </source>
</reference>
<evidence type="ECO:0000259" key="4">
    <source>
        <dbReference type="Pfam" id="PF00109"/>
    </source>
</evidence>
<evidence type="ECO:0000256" key="1">
    <source>
        <dbReference type="ARBA" id="ARBA00008467"/>
    </source>
</evidence>
<keyword evidence="2 3" id="KW-0808">Transferase</keyword>
<dbReference type="Proteomes" id="UP000436138">
    <property type="component" value="Chromosome"/>
</dbReference>
<dbReference type="Pfam" id="PF00109">
    <property type="entry name" value="ketoacyl-synt"/>
    <property type="match status" value="1"/>
</dbReference>
<dbReference type="InterPro" id="IPR000794">
    <property type="entry name" value="Beta-ketoacyl_synthase"/>
</dbReference>
<evidence type="ECO:0000259" key="5">
    <source>
        <dbReference type="Pfam" id="PF02801"/>
    </source>
</evidence>
<evidence type="ECO:0000256" key="2">
    <source>
        <dbReference type="ARBA" id="ARBA00022679"/>
    </source>
</evidence>
<dbReference type="GO" id="GO:0004315">
    <property type="term" value="F:3-oxoacyl-[acyl-carrier-protein] synthase activity"/>
    <property type="evidence" value="ECO:0007669"/>
    <property type="project" value="TreeGrafter"/>
</dbReference>
<dbReference type="PANTHER" id="PTHR11712:SF347">
    <property type="entry name" value="BETA KETOACYL-ACYL CARRIER PROTEIN SYNTHASE"/>
    <property type="match status" value="1"/>
</dbReference>
<accession>A0A6I6N1K6</accession>
<dbReference type="Pfam" id="PF02801">
    <property type="entry name" value="Ketoacyl-synt_C"/>
    <property type="match status" value="1"/>
</dbReference>
<organism evidence="6 7">
    <name type="scientific">Streptomyces broussonetiae</name>
    <dbReference type="NCBI Taxonomy" id="2686304"/>
    <lineage>
        <taxon>Bacteria</taxon>
        <taxon>Bacillati</taxon>
        <taxon>Actinomycetota</taxon>
        <taxon>Actinomycetes</taxon>
        <taxon>Kitasatosporales</taxon>
        <taxon>Streptomycetaceae</taxon>
        <taxon>Streptomyces</taxon>
    </lineage>
</organism>
<comment type="similarity">
    <text evidence="1 3">Belongs to the thiolase-like superfamily. Beta-ketoacyl-ACP synthases family.</text>
</comment>
<feature type="domain" description="Beta-ketoacyl synthase-like N-terminal" evidence="4">
    <location>
        <begin position="23"/>
        <end position="210"/>
    </location>
</feature>
<dbReference type="EMBL" id="CP047020">
    <property type="protein sequence ID" value="QHA06593.1"/>
    <property type="molecule type" value="Genomic_DNA"/>
</dbReference>
<dbReference type="InterPro" id="IPR014030">
    <property type="entry name" value="Ketoacyl_synth_N"/>
</dbReference>